<organism evidence="3">
    <name type="scientific">Thelazia callipaeda</name>
    <name type="common">Oriental eyeworm</name>
    <name type="synonym">Parasitic nematode</name>
    <dbReference type="NCBI Taxonomy" id="103827"/>
    <lineage>
        <taxon>Eukaryota</taxon>
        <taxon>Metazoa</taxon>
        <taxon>Ecdysozoa</taxon>
        <taxon>Nematoda</taxon>
        <taxon>Chromadorea</taxon>
        <taxon>Rhabditida</taxon>
        <taxon>Spirurina</taxon>
        <taxon>Spiruromorpha</taxon>
        <taxon>Thelazioidea</taxon>
        <taxon>Thelaziidae</taxon>
        <taxon>Thelazia</taxon>
    </lineage>
</organism>
<reference evidence="3" key="1">
    <citation type="submission" date="2017-02" db="UniProtKB">
        <authorList>
            <consortium name="WormBaseParasite"/>
        </authorList>
    </citation>
    <scope>IDENTIFICATION</scope>
</reference>
<name>A0A0N5CWL6_THECL</name>
<gene>
    <name evidence="1" type="ORF">TCLT_LOCUS4731</name>
</gene>
<evidence type="ECO:0000313" key="2">
    <source>
        <dbReference type="Proteomes" id="UP000276776"/>
    </source>
</evidence>
<keyword evidence="2" id="KW-1185">Reference proteome</keyword>
<sequence length="98" mass="11754">MSARQRSQSATRLEIRNRFAPRFSSSVRIDTTKLYPKDHIVGVKHILTYDSLYDLYISNRWINEKDVNLCINTFIFFVTENEGYQHLKVLQLMKWLNR</sequence>
<dbReference type="Proteomes" id="UP000276776">
    <property type="component" value="Unassembled WGS sequence"/>
</dbReference>
<dbReference type="AlphaFoldDB" id="A0A0N5CWL6"/>
<dbReference type="WBParaSite" id="TCLT_0000474201-mRNA-1">
    <property type="protein sequence ID" value="TCLT_0000474201-mRNA-1"/>
    <property type="gene ID" value="TCLT_0000474201"/>
</dbReference>
<reference evidence="1 2" key="2">
    <citation type="submission" date="2018-11" db="EMBL/GenBank/DDBJ databases">
        <authorList>
            <consortium name="Pathogen Informatics"/>
        </authorList>
    </citation>
    <scope>NUCLEOTIDE SEQUENCE [LARGE SCALE GENOMIC DNA]</scope>
</reference>
<evidence type="ECO:0000313" key="1">
    <source>
        <dbReference type="EMBL" id="VDN01883.1"/>
    </source>
</evidence>
<proteinExistence type="predicted"/>
<dbReference type="OrthoDB" id="5795118at2759"/>
<accession>A0A0N5CWL6</accession>
<protein>
    <submittedName>
        <fullName evidence="1 3">Uncharacterized protein</fullName>
    </submittedName>
</protein>
<dbReference type="EMBL" id="UYYF01004301">
    <property type="protein sequence ID" value="VDN01883.1"/>
    <property type="molecule type" value="Genomic_DNA"/>
</dbReference>
<evidence type="ECO:0000313" key="3">
    <source>
        <dbReference type="WBParaSite" id="TCLT_0000474201-mRNA-1"/>
    </source>
</evidence>